<evidence type="ECO:0000313" key="4">
    <source>
        <dbReference type="Proteomes" id="UP000325577"/>
    </source>
</evidence>
<feature type="region of interest" description="Disordered" evidence="1">
    <location>
        <begin position="265"/>
        <end position="290"/>
    </location>
</feature>
<name>A0A5J5C3V0_9ASTE</name>
<organism evidence="3 4">
    <name type="scientific">Nyssa sinensis</name>
    <dbReference type="NCBI Taxonomy" id="561372"/>
    <lineage>
        <taxon>Eukaryota</taxon>
        <taxon>Viridiplantae</taxon>
        <taxon>Streptophyta</taxon>
        <taxon>Embryophyta</taxon>
        <taxon>Tracheophyta</taxon>
        <taxon>Spermatophyta</taxon>
        <taxon>Magnoliopsida</taxon>
        <taxon>eudicotyledons</taxon>
        <taxon>Gunneridae</taxon>
        <taxon>Pentapetalae</taxon>
        <taxon>asterids</taxon>
        <taxon>Cornales</taxon>
        <taxon>Nyssaceae</taxon>
        <taxon>Nyssa</taxon>
    </lineage>
</organism>
<feature type="chain" id="PRO_5023836165" evidence="2">
    <location>
        <begin position="20"/>
        <end position="290"/>
    </location>
</feature>
<protein>
    <submittedName>
        <fullName evidence="3">Uncharacterized protein</fullName>
    </submittedName>
</protein>
<dbReference type="Proteomes" id="UP000325577">
    <property type="component" value="Linkage Group LG0"/>
</dbReference>
<proteinExistence type="predicted"/>
<evidence type="ECO:0000256" key="1">
    <source>
        <dbReference type="SAM" id="MobiDB-lite"/>
    </source>
</evidence>
<feature type="signal peptide" evidence="2">
    <location>
        <begin position="1"/>
        <end position="19"/>
    </location>
</feature>
<evidence type="ECO:0000313" key="3">
    <source>
        <dbReference type="EMBL" id="KAA8550035.1"/>
    </source>
</evidence>
<reference evidence="3 4" key="1">
    <citation type="submission" date="2019-09" db="EMBL/GenBank/DDBJ databases">
        <title>A chromosome-level genome assembly of the Chinese tupelo Nyssa sinensis.</title>
        <authorList>
            <person name="Yang X."/>
            <person name="Kang M."/>
            <person name="Yang Y."/>
            <person name="Xiong H."/>
            <person name="Wang M."/>
            <person name="Zhang Z."/>
            <person name="Wang Z."/>
            <person name="Wu H."/>
            <person name="Ma T."/>
            <person name="Liu J."/>
            <person name="Xi Z."/>
        </authorList>
    </citation>
    <scope>NUCLEOTIDE SEQUENCE [LARGE SCALE GENOMIC DNA]</scope>
    <source>
        <strain evidence="3">J267</strain>
        <tissue evidence="3">Leaf</tissue>
    </source>
</reference>
<dbReference type="AlphaFoldDB" id="A0A5J5C3V0"/>
<feature type="compositionally biased region" description="Gly residues" evidence="1">
    <location>
        <begin position="278"/>
        <end position="290"/>
    </location>
</feature>
<dbReference type="EMBL" id="CM018031">
    <property type="protein sequence ID" value="KAA8550035.1"/>
    <property type="molecule type" value="Genomic_DNA"/>
</dbReference>
<evidence type="ECO:0000256" key="2">
    <source>
        <dbReference type="SAM" id="SignalP"/>
    </source>
</evidence>
<accession>A0A5J5C3V0</accession>
<keyword evidence="2" id="KW-0732">Signal</keyword>
<sequence length="290" mass="31188">MVVEWVQLLTNAWCLLIHGQNLLNVVSTFSQDDLALEADYGAFSKDSSFLLECSRGGSSTSSNFRFRGGLNHGRSHGGHGGRARRGGEPWGVCGNQFLNQEVFPASFDNAAFPELRSASVSNSHGNTKKSTPTFQHVNLHMQSESAVSKVHGKDGAANAAQMSRGSAEFFSSKFSNDKESIVPFHHDLSDLLLKTRLDDLIEGDDDVAIGEASTHNCYSAQSWAERAEKGEYIPQAAMNLEAAYGGFSEDPSFLVDSLNGGSSPPNLRGWESFNNGSMHGGHGGQAGNQD</sequence>
<gene>
    <name evidence="3" type="ORF">F0562_001719</name>
</gene>
<keyword evidence="4" id="KW-1185">Reference proteome</keyword>